<dbReference type="Pfam" id="PF05235">
    <property type="entry name" value="CHAD"/>
    <property type="match status" value="1"/>
</dbReference>
<dbReference type="InterPro" id="IPR038186">
    <property type="entry name" value="CHAD_dom_sf"/>
</dbReference>
<dbReference type="EMBL" id="CAFBLV010000165">
    <property type="protein sequence ID" value="CAB4875190.1"/>
    <property type="molecule type" value="Genomic_DNA"/>
</dbReference>
<accession>A0A6J7E272</accession>
<dbReference type="AlphaFoldDB" id="A0A6J7E272"/>
<protein>
    <submittedName>
        <fullName evidence="2">Unannotated protein</fullName>
    </submittedName>
</protein>
<sequence>MSGLRLDTPSPAWHRARIKAKRARYAVEAVSPIFGPAAAAFGRALADVTEVLGSHQDTYIAQHLLLELSEKSDGPTAFMLGRLYAYEVDREMDYRDEFVKLWPKVRKAAKHSGLV</sequence>
<name>A0A6J7E272_9ZZZZ</name>
<evidence type="ECO:0000259" key="1">
    <source>
        <dbReference type="Pfam" id="PF05235"/>
    </source>
</evidence>
<proteinExistence type="predicted"/>
<dbReference type="InterPro" id="IPR007899">
    <property type="entry name" value="CHAD_dom"/>
</dbReference>
<dbReference type="PANTHER" id="PTHR39339">
    <property type="entry name" value="SLR1444 PROTEIN"/>
    <property type="match status" value="1"/>
</dbReference>
<reference evidence="2" key="1">
    <citation type="submission" date="2020-05" db="EMBL/GenBank/DDBJ databases">
        <authorList>
            <person name="Chiriac C."/>
            <person name="Salcher M."/>
            <person name="Ghai R."/>
            <person name="Kavagutti S V."/>
        </authorList>
    </citation>
    <scope>NUCLEOTIDE SEQUENCE</scope>
</reference>
<evidence type="ECO:0000313" key="2">
    <source>
        <dbReference type="EMBL" id="CAB4875190.1"/>
    </source>
</evidence>
<dbReference type="PANTHER" id="PTHR39339:SF1">
    <property type="entry name" value="CHAD DOMAIN-CONTAINING PROTEIN"/>
    <property type="match status" value="1"/>
</dbReference>
<organism evidence="2">
    <name type="scientific">freshwater metagenome</name>
    <dbReference type="NCBI Taxonomy" id="449393"/>
    <lineage>
        <taxon>unclassified sequences</taxon>
        <taxon>metagenomes</taxon>
        <taxon>ecological metagenomes</taxon>
    </lineage>
</organism>
<feature type="domain" description="CHAD" evidence="1">
    <location>
        <begin position="7"/>
        <end position="65"/>
    </location>
</feature>
<gene>
    <name evidence="2" type="ORF">UFOPK3425_00855</name>
</gene>
<dbReference type="Gene3D" id="1.40.20.10">
    <property type="entry name" value="CHAD domain"/>
    <property type="match status" value="1"/>
</dbReference>